<organism evidence="1 2">
    <name type="scientific">Zasmidium cellare ATCC 36951</name>
    <dbReference type="NCBI Taxonomy" id="1080233"/>
    <lineage>
        <taxon>Eukaryota</taxon>
        <taxon>Fungi</taxon>
        <taxon>Dikarya</taxon>
        <taxon>Ascomycota</taxon>
        <taxon>Pezizomycotina</taxon>
        <taxon>Dothideomycetes</taxon>
        <taxon>Dothideomycetidae</taxon>
        <taxon>Mycosphaerellales</taxon>
        <taxon>Mycosphaerellaceae</taxon>
        <taxon>Zasmidium</taxon>
    </lineage>
</organism>
<dbReference type="Proteomes" id="UP000799537">
    <property type="component" value="Unassembled WGS sequence"/>
</dbReference>
<reference evidence="1" key="1">
    <citation type="journal article" date="2020" name="Stud. Mycol.">
        <title>101 Dothideomycetes genomes: a test case for predicting lifestyles and emergence of pathogens.</title>
        <authorList>
            <person name="Haridas S."/>
            <person name="Albert R."/>
            <person name="Binder M."/>
            <person name="Bloem J."/>
            <person name="Labutti K."/>
            <person name="Salamov A."/>
            <person name="Andreopoulos B."/>
            <person name="Baker S."/>
            <person name="Barry K."/>
            <person name="Bills G."/>
            <person name="Bluhm B."/>
            <person name="Cannon C."/>
            <person name="Castanera R."/>
            <person name="Culley D."/>
            <person name="Daum C."/>
            <person name="Ezra D."/>
            <person name="Gonzalez J."/>
            <person name="Henrissat B."/>
            <person name="Kuo A."/>
            <person name="Liang C."/>
            <person name="Lipzen A."/>
            <person name="Lutzoni F."/>
            <person name="Magnuson J."/>
            <person name="Mondo S."/>
            <person name="Nolan M."/>
            <person name="Ohm R."/>
            <person name="Pangilinan J."/>
            <person name="Park H.-J."/>
            <person name="Ramirez L."/>
            <person name="Alfaro M."/>
            <person name="Sun H."/>
            <person name="Tritt A."/>
            <person name="Yoshinaga Y."/>
            <person name="Zwiers L.-H."/>
            <person name="Turgeon B."/>
            <person name="Goodwin S."/>
            <person name="Spatafora J."/>
            <person name="Crous P."/>
            <person name="Grigoriev I."/>
        </authorList>
    </citation>
    <scope>NUCLEOTIDE SEQUENCE</scope>
    <source>
        <strain evidence="1">ATCC 36951</strain>
    </source>
</reference>
<sequence>MTEVASSGTMLDWFPGGIRLVRAGGTRKSPQALDPSWRAPGDPPSRLVVVLLRRCATTEMKNNRTAGEHPNLSYSTSHAVAMISDSKGNRSTSQRIHASSCSSAIWPAPLLCCARSAASCAADDDPIDLLQAVRATYNARALIHHKTT</sequence>
<dbReference type="GeneID" id="54565533"/>
<dbReference type="RefSeq" id="XP_033669276.1">
    <property type="nucleotide sequence ID" value="XM_033812261.1"/>
</dbReference>
<accession>A0A6A6CMC1</accession>
<evidence type="ECO:0000313" key="2">
    <source>
        <dbReference type="Proteomes" id="UP000799537"/>
    </source>
</evidence>
<dbReference type="EMBL" id="ML993590">
    <property type="protein sequence ID" value="KAF2168387.1"/>
    <property type="molecule type" value="Genomic_DNA"/>
</dbReference>
<name>A0A6A6CMC1_ZASCE</name>
<evidence type="ECO:0000313" key="1">
    <source>
        <dbReference type="EMBL" id="KAF2168387.1"/>
    </source>
</evidence>
<proteinExistence type="predicted"/>
<dbReference type="AlphaFoldDB" id="A0A6A6CMC1"/>
<protein>
    <submittedName>
        <fullName evidence="1">Uncharacterized protein</fullName>
    </submittedName>
</protein>
<keyword evidence="2" id="KW-1185">Reference proteome</keyword>
<gene>
    <name evidence="1" type="ORF">M409DRAFT_53076</name>
</gene>